<evidence type="ECO:0000313" key="2">
    <source>
        <dbReference type="EMBL" id="PIP39382.1"/>
    </source>
</evidence>
<feature type="transmembrane region" description="Helical" evidence="1">
    <location>
        <begin position="68"/>
        <end position="85"/>
    </location>
</feature>
<dbReference type="AlphaFoldDB" id="A0A2H0A1T7"/>
<feature type="non-terminal residue" evidence="2">
    <location>
        <position position="112"/>
    </location>
</feature>
<evidence type="ECO:0000313" key="3">
    <source>
        <dbReference type="Proteomes" id="UP000231067"/>
    </source>
</evidence>
<keyword evidence="1" id="KW-0812">Transmembrane</keyword>
<sequence>MSPNIPCWKKEESWVTERLQPRWNLGLRKRLRKIMLEENDNEECWVTKNPRYIKKEMKKKMLNAKCKMIAMLMLSGMIWAGTTLIPNEVHAYPYAYVTNHGSSTVSVIDVAT</sequence>
<comment type="caution">
    <text evidence="2">The sequence shown here is derived from an EMBL/GenBank/DDBJ whole genome shotgun (WGS) entry which is preliminary data.</text>
</comment>
<name>A0A2H0A1T7_9BACT</name>
<keyword evidence="1" id="KW-1133">Transmembrane helix</keyword>
<dbReference type="Proteomes" id="UP000231067">
    <property type="component" value="Unassembled WGS sequence"/>
</dbReference>
<organism evidence="2 3">
    <name type="scientific">Candidatus Desantisbacteria bacterium CG23_combo_of_CG06-09_8_20_14_all_40_23</name>
    <dbReference type="NCBI Taxonomy" id="1974550"/>
    <lineage>
        <taxon>Bacteria</taxon>
        <taxon>Candidatus Desantisiibacteriota</taxon>
    </lineage>
</organism>
<accession>A0A2H0A1T7</accession>
<gene>
    <name evidence="2" type="ORF">COX18_10335</name>
</gene>
<dbReference type="EMBL" id="PCSH01000173">
    <property type="protein sequence ID" value="PIP39382.1"/>
    <property type="molecule type" value="Genomic_DNA"/>
</dbReference>
<reference evidence="2 3" key="1">
    <citation type="submission" date="2017-09" db="EMBL/GenBank/DDBJ databases">
        <title>Depth-based differentiation of microbial function through sediment-hosted aquifers and enrichment of novel symbionts in the deep terrestrial subsurface.</title>
        <authorList>
            <person name="Probst A.J."/>
            <person name="Ladd B."/>
            <person name="Jarett J.K."/>
            <person name="Geller-Mcgrath D.E."/>
            <person name="Sieber C.M."/>
            <person name="Emerson J.B."/>
            <person name="Anantharaman K."/>
            <person name="Thomas B.C."/>
            <person name="Malmstrom R."/>
            <person name="Stieglmeier M."/>
            <person name="Klingl A."/>
            <person name="Woyke T."/>
            <person name="Ryan C.M."/>
            <person name="Banfield J.F."/>
        </authorList>
    </citation>
    <scope>NUCLEOTIDE SEQUENCE [LARGE SCALE GENOMIC DNA]</scope>
    <source>
        <strain evidence="2">CG23_combo_of_CG06-09_8_20_14_all_40_23</strain>
    </source>
</reference>
<keyword evidence="1" id="KW-0472">Membrane</keyword>
<proteinExistence type="predicted"/>
<protein>
    <submittedName>
        <fullName evidence="2">Uncharacterized protein</fullName>
    </submittedName>
</protein>
<evidence type="ECO:0000256" key="1">
    <source>
        <dbReference type="SAM" id="Phobius"/>
    </source>
</evidence>